<feature type="region of interest" description="Disordered" evidence="1">
    <location>
        <begin position="1"/>
        <end position="43"/>
    </location>
</feature>
<gene>
    <name evidence="3" type="ORF">ACFFTP_13880</name>
</gene>
<dbReference type="EMBL" id="JBHMCT010000008">
    <property type="protein sequence ID" value="MFB9555276.1"/>
    <property type="molecule type" value="Genomic_DNA"/>
</dbReference>
<keyword evidence="4" id="KW-1185">Reference proteome</keyword>
<protein>
    <recommendedName>
        <fullName evidence="5">Secreted protein</fullName>
    </recommendedName>
</protein>
<evidence type="ECO:0000313" key="3">
    <source>
        <dbReference type="EMBL" id="MFB9555276.1"/>
    </source>
</evidence>
<feature type="transmembrane region" description="Helical" evidence="2">
    <location>
        <begin position="234"/>
        <end position="253"/>
    </location>
</feature>
<reference evidence="3 4" key="1">
    <citation type="submission" date="2024-09" db="EMBL/GenBank/DDBJ databases">
        <authorList>
            <person name="Sun Q."/>
            <person name="Mori K."/>
        </authorList>
    </citation>
    <scope>NUCLEOTIDE SEQUENCE [LARGE SCALE GENOMIC DNA]</scope>
    <source>
        <strain evidence="3 4">JCM 4414</strain>
    </source>
</reference>
<proteinExistence type="predicted"/>
<keyword evidence="2" id="KW-0812">Transmembrane</keyword>
<accession>A0ABV5QP35</accession>
<sequence>MTYPPNAPAASAAQGTAGAPARPVSGVPAQPSAPGAVPTPAAPGAWAEGREILRRAATTEPGRLRILGAVLALLVVAFGAVTAFEVADRASYADDVVGRSQPLSADAADIYRSLADADATAASGFLAGPQESAQIRKRYTDDITTASRLLVRAAASTDADGESAREIATLSEHLPRYTGLIERARAANRQGLPLGGAYLRYANQTMTQALLPAAERLYAAETERLRQDDDEARAWPFLSLALGVLALAALVVVQRRNYAMTNRVFNRGLLAATAACVTALLWLLAGHGLARAGLNDAREHGQESLQVLNEARISSLKARANENLTVVARGAVLTEDGKQDKYEADYASSAAALTAALDDARRLADDEAGRAPLTEAAARTGEWRQRHGQARELDDAGDFTGAMNRIIGSSQSTGQSFDQVDAALGRALAHEQDEFTRAAENGRDALTGLPLGAAALGVLAAAGAVTGINRRLSEYR</sequence>
<name>A0ABV5QP35_9ACTN</name>
<evidence type="ECO:0000313" key="4">
    <source>
        <dbReference type="Proteomes" id="UP001589716"/>
    </source>
</evidence>
<feature type="transmembrane region" description="Helical" evidence="2">
    <location>
        <begin position="64"/>
        <end position="84"/>
    </location>
</feature>
<comment type="caution">
    <text evidence="3">The sequence shown here is derived from an EMBL/GenBank/DDBJ whole genome shotgun (WGS) entry which is preliminary data.</text>
</comment>
<evidence type="ECO:0000256" key="2">
    <source>
        <dbReference type="SAM" id="Phobius"/>
    </source>
</evidence>
<keyword evidence="2" id="KW-1133">Transmembrane helix</keyword>
<feature type="compositionally biased region" description="Low complexity" evidence="1">
    <location>
        <begin position="8"/>
        <end position="23"/>
    </location>
</feature>
<organism evidence="3 4">
    <name type="scientific">Streptomyces roseoviridis</name>
    <dbReference type="NCBI Taxonomy" id="67361"/>
    <lineage>
        <taxon>Bacteria</taxon>
        <taxon>Bacillati</taxon>
        <taxon>Actinomycetota</taxon>
        <taxon>Actinomycetes</taxon>
        <taxon>Kitasatosporales</taxon>
        <taxon>Streptomycetaceae</taxon>
        <taxon>Streptomyces</taxon>
    </lineage>
</organism>
<feature type="compositionally biased region" description="Low complexity" evidence="1">
    <location>
        <begin position="32"/>
        <end position="43"/>
    </location>
</feature>
<feature type="transmembrane region" description="Helical" evidence="2">
    <location>
        <begin position="449"/>
        <end position="468"/>
    </location>
</feature>
<keyword evidence="2" id="KW-0472">Membrane</keyword>
<dbReference type="Proteomes" id="UP001589716">
    <property type="component" value="Unassembled WGS sequence"/>
</dbReference>
<dbReference type="RefSeq" id="WP_382745805.1">
    <property type="nucleotide sequence ID" value="NZ_BAAAWU010000001.1"/>
</dbReference>
<feature type="transmembrane region" description="Helical" evidence="2">
    <location>
        <begin position="265"/>
        <end position="285"/>
    </location>
</feature>
<evidence type="ECO:0008006" key="5">
    <source>
        <dbReference type="Google" id="ProtNLM"/>
    </source>
</evidence>
<evidence type="ECO:0000256" key="1">
    <source>
        <dbReference type="SAM" id="MobiDB-lite"/>
    </source>
</evidence>